<dbReference type="PANTHER" id="PTHR24006">
    <property type="entry name" value="UBIQUITIN CARBOXYL-TERMINAL HYDROLASE"/>
    <property type="match status" value="1"/>
</dbReference>
<dbReference type="EMBL" id="OX465077">
    <property type="protein sequence ID" value="CAI9269097.1"/>
    <property type="molecule type" value="Genomic_DNA"/>
</dbReference>
<dbReference type="AlphaFoldDB" id="A0AA35VVR1"/>
<dbReference type="Proteomes" id="UP001177003">
    <property type="component" value="Chromosome 1"/>
</dbReference>
<proteinExistence type="predicted"/>
<dbReference type="InterPro" id="IPR028889">
    <property type="entry name" value="USP"/>
</dbReference>
<sequence length="123" mass="13884">MMESKETTSVKVFRSSNLGHAKEEDAHELLSYDIDPLQSACLKESRTKSFNSLEEETTLIGLAFGGYLRSKIKCMKCGGKSERHERMMDLTVEIEGDIATLEEDLDKFTCTEVVDGENKYKCC</sequence>
<feature type="domain" description="USP" evidence="1">
    <location>
        <begin position="1"/>
        <end position="123"/>
    </location>
</feature>
<evidence type="ECO:0000259" key="1">
    <source>
        <dbReference type="PROSITE" id="PS50235"/>
    </source>
</evidence>
<dbReference type="Gene3D" id="3.90.70.10">
    <property type="entry name" value="Cysteine proteinases"/>
    <property type="match status" value="1"/>
</dbReference>
<name>A0AA35VVR1_LACSI</name>
<dbReference type="InterPro" id="IPR038765">
    <property type="entry name" value="Papain-like_cys_pep_sf"/>
</dbReference>
<organism evidence="2 3">
    <name type="scientific">Lactuca saligna</name>
    <name type="common">Willowleaf lettuce</name>
    <dbReference type="NCBI Taxonomy" id="75948"/>
    <lineage>
        <taxon>Eukaryota</taxon>
        <taxon>Viridiplantae</taxon>
        <taxon>Streptophyta</taxon>
        <taxon>Embryophyta</taxon>
        <taxon>Tracheophyta</taxon>
        <taxon>Spermatophyta</taxon>
        <taxon>Magnoliopsida</taxon>
        <taxon>eudicotyledons</taxon>
        <taxon>Gunneridae</taxon>
        <taxon>Pentapetalae</taxon>
        <taxon>asterids</taxon>
        <taxon>campanulids</taxon>
        <taxon>Asterales</taxon>
        <taxon>Asteraceae</taxon>
        <taxon>Cichorioideae</taxon>
        <taxon>Cichorieae</taxon>
        <taxon>Lactucinae</taxon>
        <taxon>Lactuca</taxon>
    </lineage>
</organism>
<accession>A0AA35VVR1</accession>
<dbReference type="GO" id="GO:0016579">
    <property type="term" value="P:protein deubiquitination"/>
    <property type="evidence" value="ECO:0007669"/>
    <property type="project" value="TreeGrafter"/>
</dbReference>
<evidence type="ECO:0000313" key="3">
    <source>
        <dbReference type="Proteomes" id="UP001177003"/>
    </source>
</evidence>
<protein>
    <recommendedName>
        <fullName evidence="1">USP domain-containing protein</fullName>
    </recommendedName>
</protein>
<dbReference type="GO" id="GO:0005829">
    <property type="term" value="C:cytosol"/>
    <property type="evidence" value="ECO:0007669"/>
    <property type="project" value="TreeGrafter"/>
</dbReference>
<dbReference type="GO" id="GO:0004843">
    <property type="term" value="F:cysteine-type deubiquitinase activity"/>
    <property type="evidence" value="ECO:0007669"/>
    <property type="project" value="TreeGrafter"/>
</dbReference>
<evidence type="ECO:0000313" key="2">
    <source>
        <dbReference type="EMBL" id="CAI9269097.1"/>
    </source>
</evidence>
<dbReference type="PANTHER" id="PTHR24006:SF874">
    <property type="entry name" value="UBIQUITIN CARBOXYL-TERMINAL HYDROLASE 16"/>
    <property type="match status" value="1"/>
</dbReference>
<dbReference type="InterPro" id="IPR050164">
    <property type="entry name" value="Peptidase_C19"/>
</dbReference>
<dbReference type="GO" id="GO:0005634">
    <property type="term" value="C:nucleus"/>
    <property type="evidence" value="ECO:0007669"/>
    <property type="project" value="TreeGrafter"/>
</dbReference>
<dbReference type="PROSITE" id="PS50235">
    <property type="entry name" value="USP_3"/>
    <property type="match status" value="1"/>
</dbReference>
<reference evidence="2" key="1">
    <citation type="submission" date="2023-04" db="EMBL/GenBank/DDBJ databases">
        <authorList>
            <person name="Vijverberg K."/>
            <person name="Xiong W."/>
            <person name="Schranz E."/>
        </authorList>
    </citation>
    <scope>NUCLEOTIDE SEQUENCE</scope>
</reference>
<gene>
    <name evidence="2" type="ORF">LSALG_LOCUS9485</name>
</gene>
<keyword evidence="3" id="KW-1185">Reference proteome</keyword>
<dbReference type="SUPFAM" id="SSF54001">
    <property type="entry name" value="Cysteine proteinases"/>
    <property type="match status" value="1"/>
</dbReference>